<sequence length="81" mass="9159">MAAVSRAARRVHRRAPGPARRHPGSRRRARPLLLVAHDRQQPKASRTGLPDITTGTGLADDRTRDTAREYVRAEWAARQER</sequence>
<proteinExistence type="predicted"/>
<evidence type="ECO:0000313" key="2">
    <source>
        <dbReference type="EMBL" id="MDT0467079.1"/>
    </source>
</evidence>
<dbReference type="RefSeq" id="WP_311698541.1">
    <property type="nucleotide sequence ID" value="NZ_JAVREY010000047.1"/>
</dbReference>
<evidence type="ECO:0000313" key="3">
    <source>
        <dbReference type="Proteomes" id="UP001183809"/>
    </source>
</evidence>
<reference evidence="3" key="1">
    <citation type="submission" date="2023-07" db="EMBL/GenBank/DDBJ databases">
        <title>30 novel species of actinomycetes from the DSMZ collection.</title>
        <authorList>
            <person name="Nouioui I."/>
        </authorList>
    </citation>
    <scope>NUCLEOTIDE SEQUENCE [LARGE SCALE GENOMIC DNA]</scope>
    <source>
        <strain evidence="3">DSM 41699</strain>
    </source>
</reference>
<feature type="region of interest" description="Disordered" evidence="1">
    <location>
        <begin position="1"/>
        <end position="64"/>
    </location>
</feature>
<dbReference type="Proteomes" id="UP001183809">
    <property type="component" value="Unassembled WGS sequence"/>
</dbReference>
<dbReference type="EMBL" id="JAVREY010000047">
    <property type="protein sequence ID" value="MDT0467079.1"/>
    <property type="molecule type" value="Genomic_DNA"/>
</dbReference>
<keyword evidence="3" id="KW-1185">Reference proteome</keyword>
<feature type="compositionally biased region" description="Basic residues" evidence="1">
    <location>
        <begin position="7"/>
        <end position="30"/>
    </location>
</feature>
<comment type="caution">
    <text evidence="2">The sequence shown here is derived from an EMBL/GenBank/DDBJ whole genome shotgun (WGS) entry which is preliminary data.</text>
</comment>
<gene>
    <name evidence="2" type="ORF">RM764_29440</name>
</gene>
<name>A0ABU2U1M9_9ACTN</name>
<evidence type="ECO:0000256" key="1">
    <source>
        <dbReference type="SAM" id="MobiDB-lite"/>
    </source>
</evidence>
<protein>
    <submittedName>
        <fullName evidence="2">Uncharacterized protein</fullName>
    </submittedName>
</protein>
<organism evidence="2 3">
    <name type="scientific">Streptomyces gibsoniae</name>
    <dbReference type="NCBI Taxonomy" id="3075529"/>
    <lineage>
        <taxon>Bacteria</taxon>
        <taxon>Bacillati</taxon>
        <taxon>Actinomycetota</taxon>
        <taxon>Actinomycetes</taxon>
        <taxon>Kitasatosporales</taxon>
        <taxon>Streptomycetaceae</taxon>
        <taxon>Streptomyces</taxon>
    </lineage>
</organism>
<accession>A0ABU2U1M9</accession>